<feature type="signal peptide" evidence="3">
    <location>
        <begin position="1"/>
        <end position="18"/>
    </location>
</feature>
<keyword evidence="2" id="KW-0843">Virulence</keyword>
<dbReference type="InterPro" id="IPR052210">
    <property type="entry name" value="LysM1-like"/>
</dbReference>
<dbReference type="InterPro" id="IPR036779">
    <property type="entry name" value="LysM_dom_sf"/>
</dbReference>
<dbReference type="Proteomes" id="UP000279236">
    <property type="component" value="Unassembled WGS sequence"/>
</dbReference>
<dbReference type="SMART" id="SM00257">
    <property type="entry name" value="LysM"/>
    <property type="match status" value="2"/>
</dbReference>
<dbReference type="OrthoDB" id="5985073at2759"/>
<keyword evidence="6" id="KW-1185">Reference proteome</keyword>
<dbReference type="EMBL" id="RSCE01000003">
    <property type="protein sequence ID" value="RSH84377.1"/>
    <property type="molecule type" value="Genomic_DNA"/>
</dbReference>
<dbReference type="PANTHER" id="PTHR34997">
    <property type="entry name" value="AM15"/>
    <property type="match status" value="1"/>
</dbReference>
<evidence type="ECO:0000256" key="1">
    <source>
        <dbReference type="ARBA" id="ARBA00022669"/>
    </source>
</evidence>
<protein>
    <recommendedName>
        <fullName evidence="4">LysM domain-containing protein</fullName>
    </recommendedName>
</protein>
<proteinExistence type="predicted"/>
<keyword evidence="1" id="KW-0147">Chitin-binding</keyword>
<name>A0A427XZW2_9TREE</name>
<evidence type="ECO:0000259" key="4">
    <source>
        <dbReference type="PROSITE" id="PS51782"/>
    </source>
</evidence>
<keyword evidence="3" id="KW-0732">Signal</keyword>
<dbReference type="RefSeq" id="XP_028477825.1">
    <property type="nucleotide sequence ID" value="XM_028621373.1"/>
</dbReference>
<dbReference type="Gene3D" id="3.10.350.10">
    <property type="entry name" value="LysM domain"/>
    <property type="match status" value="2"/>
</dbReference>
<accession>A0A427XZW2</accession>
<dbReference type="InterPro" id="IPR018392">
    <property type="entry name" value="LysM"/>
</dbReference>
<dbReference type="GeneID" id="39590440"/>
<sequence>MFAQLALLALPLLAAVKADVTDCSRSATVVDGDTCDAISATYGVSTFQLALVNDATIDENCENLQIDQVVCLGVEGQDCTKVYTVVEDDTCEGIISMYGMSNDTLYNNNPQIDSDCTNIYIGEVLCVDTTAYDYPEFNSTLYQSVSDTYLPWCDEL</sequence>
<evidence type="ECO:0000256" key="3">
    <source>
        <dbReference type="SAM" id="SignalP"/>
    </source>
</evidence>
<comment type="caution">
    <text evidence="5">The sequence shown here is derived from an EMBL/GenBank/DDBJ whole genome shotgun (WGS) entry which is preliminary data.</text>
</comment>
<dbReference type="STRING" id="105984.A0A427XZW2"/>
<evidence type="ECO:0000256" key="2">
    <source>
        <dbReference type="ARBA" id="ARBA00023026"/>
    </source>
</evidence>
<evidence type="ECO:0000313" key="6">
    <source>
        <dbReference type="Proteomes" id="UP000279236"/>
    </source>
</evidence>
<organism evidence="5 6">
    <name type="scientific">Apiotrichum porosum</name>
    <dbReference type="NCBI Taxonomy" id="105984"/>
    <lineage>
        <taxon>Eukaryota</taxon>
        <taxon>Fungi</taxon>
        <taxon>Dikarya</taxon>
        <taxon>Basidiomycota</taxon>
        <taxon>Agaricomycotina</taxon>
        <taxon>Tremellomycetes</taxon>
        <taxon>Trichosporonales</taxon>
        <taxon>Trichosporonaceae</taxon>
        <taxon>Apiotrichum</taxon>
    </lineage>
</organism>
<evidence type="ECO:0000313" key="5">
    <source>
        <dbReference type="EMBL" id="RSH84377.1"/>
    </source>
</evidence>
<reference evidence="5 6" key="1">
    <citation type="submission" date="2018-11" db="EMBL/GenBank/DDBJ databases">
        <title>Genome sequence of Apiotrichum porosum DSM 27194.</title>
        <authorList>
            <person name="Aliyu H."/>
            <person name="Gorte O."/>
            <person name="Ochsenreither K."/>
        </authorList>
    </citation>
    <scope>NUCLEOTIDE SEQUENCE [LARGE SCALE GENOMIC DNA]</scope>
    <source>
        <strain evidence="5 6">DSM 27194</strain>
    </source>
</reference>
<dbReference type="SUPFAM" id="SSF54106">
    <property type="entry name" value="LysM domain"/>
    <property type="match status" value="2"/>
</dbReference>
<dbReference type="Pfam" id="PF01476">
    <property type="entry name" value="LysM"/>
    <property type="match status" value="2"/>
</dbReference>
<dbReference type="GO" id="GO:0008061">
    <property type="term" value="F:chitin binding"/>
    <property type="evidence" value="ECO:0007669"/>
    <property type="project" value="UniProtKB-KW"/>
</dbReference>
<feature type="domain" description="LysM" evidence="4">
    <location>
        <begin position="25"/>
        <end position="72"/>
    </location>
</feature>
<feature type="domain" description="LysM" evidence="4">
    <location>
        <begin position="81"/>
        <end position="127"/>
    </location>
</feature>
<feature type="chain" id="PRO_5019034469" description="LysM domain-containing protein" evidence="3">
    <location>
        <begin position="19"/>
        <end position="156"/>
    </location>
</feature>
<dbReference type="PROSITE" id="PS51782">
    <property type="entry name" value="LYSM"/>
    <property type="match status" value="2"/>
</dbReference>
<dbReference type="AlphaFoldDB" id="A0A427XZW2"/>
<dbReference type="PANTHER" id="PTHR34997:SF1">
    <property type="entry name" value="PEPTIDOGLYCAN-BINDING LYSIN DOMAIN"/>
    <property type="match status" value="1"/>
</dbReference>
<dbReference type="CDD" id="cd00118">
    <property type="entry name" value="LysM"/>
    <property type="match status" value="2"/>
</dbReference>
<gene>
    <name evidence="5" type="ORF">EHS24_005897</name>
</gene>